<gene>
    <name evidence="1" type="ORF">DIU77_002160</name>
</gene>
<proteinExistence type="predicted"/>
<dbReference type="Proteomes" id="UP000249324">
    <property type="component" value="Unassembled WGS sequence"/>
</dbReference>
<organism evidence="1 2">
    <name type="scientific">Thermocrispum agreste</name>
    <dbReference type="NCBI Taxonomy" id="37925"/>
    <lineage>
        <taxon>Bacteria</taxon>
        <taxon>Bacillati</taxon>
        <taxon>Actinomycetota</taxon>
        <taxon>Actinomycetes</taxon>
        <taxon>Pseudonocardiales</taxon>
        <taxon>Pseudonocardiaceae</taxon>
        <taxon>Thermocrispum</taxon>
    </lineage>
</organism>
<dbReference type="EMBL" id="QGUI02000012">
    <property type="protein sequence ID" value="MFO7191032.1"/>
    <property type="molecule type" value="Genomic_DNA"/>
</dbReference>
<evidence type="ECO:0000313" key="2">
    <source>
        <dbReference type="Proteomes" id="UP000249324"/>
    </source>
</evidence>
<feature type="non-terminal residue" evidence="1">
    <location>
        <position position="65"/>
    </location>
</feature>
<evidence type="ECO:0000313" key="1">
    <source>
        <dbReference type="EMBL" id="MFO7191032.1"/>
    </source>
</evidence>
<sequence>MPALPDGEPAPRDGSLPAAALRSLGERPFGVYVHVPFCATRCGYCDFNTYTPGELGTSASPQSWL</sequence>
<accession>A0ABD6FAF4</accession>
<dbReference type="InterPro" id="IPR058240">
    <property type="entry name" value="rSAM_sf"/>
</dbReference>
<protein>
    <submittedName>
        <fullName evidence="1">Coproporphyrinogen III oxidase</fullName>
    </submittedName>
</protein>
<dbReference type="SUPFAM" id="SSF102114">
    <property type="entry name" value="Radical SAM enzymes"/>
    <property type="match status" value="1"/>
</dbReference>
<reference evidence="1 2" key="1">
    <citation type="journal article" date="2021" name="BMC Genomics">
        <title>Genome-resolved metagenome and metatranscriptome analyses of thermophilic composting reveal key bacterial players and their metabolic interactions.</title>
        <authorList>
            <person name="Braga L.P.P."/>
            <person name="Pereira R.V."/>
            <person name="Martins L.F."/>
            <person name="Moura L.M.S."/>
            <person name="Sanchez F.B."/>
            <person name="Patane J.S.L."/>
            <person name="da Silva A.M."/>
            <person name="Setubal J.C."/>
        </authorList>
    </citation>
    <scope>NUCLEOTIDE SEQUENCE [LARGE SCALE GENOMIC DNA]</scope>
    <source>
        <strain evidence="1">ZC4RG45</strain>
    </source>
</reference>
<name>A0ABD6FAF4_9PSEU</name>
<comment type="caution">
    <text evidence="1">The sequence shown here is derived from an EMBL/GenBank/DDBJ whole genome shotgun (WGS) entry which is preliminary data.</text>
</comment>
<dbReference type="AlphaFoldDB" id="A0ABD6FAF4"/>